<comment type="caution">
    <text evidence="2">The sequence shown here is derived from an EMBL/GenBank/DDBJ whole genome shotgun (WGS) entry which is preliminary data.</text>
</comment>
<feature type="compositionally biased region" description="Low complexity" evidence="1">
    <location>
        <begin position="79"/>
        <end position="95"/>
    </location>
</feature>
<evidence type="ECO:0000256" key="1">
    <source>
        <dbReference type="SAM" id="MobiDB-lite"/>
    </source>
</evidence>
<reference evidence="2" key="1">
    <citation type="journal article" date="2021" name="New Phytol.">
        <title>Evolutionary innovations through gain and loss of genes in the ectomycorrhizal Boletales.</title>
        <authorList>
            <person name="Wu G."/>
            <person name="Miyauchi S."/>
            <person name="Morin E."/>
            <person name="Kuo A."/>
            <person name="Drula E."/>
            <person name="Varga T."/>
            <person name="Kohler A."/>
            <person name="Feng B."/>
            <person name="Cao Y."/>
            <person name="Lipzen A."/>
            <person name="Daum C."/>
            <person name="Hundley H."/>
            <person name="Pangilinan J."/>
            <person name="Johnson J."/>
            <person name="Barry K."/>
            <person name="LaButti K."/>
            <person name="Ng V."/>
            <person name="Ahrendt S."/>
            <person name="Min B."/>
            <person name="Choi I.G."/>
            <person name="Park H."/>
            <person name="Plett J.M."/>
            <person name="Magnuson J."/>
            <person name="Spatafora J.W."/>
            <person name="Nagy L.G."/>
            <person name="Henrissat B."/>
            <person name="Grigoriev I.V."/>
            <person name="Yang Z.L."/>
            <person name="Xu J."/>
            <person name="Martin F.M."/>
        </authorList>
    </citation>
    <scope>NUCLEOTIDE SEQUENCE</scope>
    <source>
        <strain evidence="2">KKN 215</strain>
    </source>
</reference>
<feature type="compositionally biased region" description="Low complexity" evidence="1">
    <location>
        <begin position="244"/>
        <end position="256"/>
    </location>
</feature>
<accession>A0A8K0UI23</accession>
<feature type="compositionally biased region" description="Low complexity" evidence="1">
    <location>
        <begin position="171"/>
        <end position="187"/>
    </location>
</feature>
<dbReference type="AlphaFoldDB" id="A0A8K0UI23"/>
<evidence type="ECO:0000313" key="3">
    <source>
        <dbReference type="Proteomes" id="UP000813824"/>
    </source>
</evidence>
<dbReference type="EMBL" id="JAEVFJ010000042">
    <property type="protein sequence ID" value="KAH8086619.1"/>
    <property type="molecule type" value="Genomic_DNA"/>
</dbReference>
<proteinExistence type="predicted"/>
<evidence type="ECO:0000313" key="2">
    <source>
        <dbReference type="EMBL" id="KAH8086619.1"/>
    </source>
</evidence>
<feature type="region of interest" description="Disordered" evidence="1">
    <location>
        <begin position="36"/>
        <end position="95"/>
    </location>
</feature>
<protein>
    <submittedName>
        <fullName evidence="2">Uncharacterized protein</fullName>
    </submittedName>
</protein>
<organism evidence="2 3">
    <name type="scientific">Cristinia sonorae</name>
    <dbReference type="NCBI Taxonomy" id="1940300"/>
    <lineage>
        <taxon>Eukaryota</taxon>
        <taxon>Fungi</taxon>
        <taxon>Dikarya</taxon>
        <taxon>Basidiomycota</taxon>
        <taxon>Agaricomycotina</taxon>
        <taxon>Agaricomycetes</taxon>
        <taxon>Agaricomycetidae</taxon>
        <taxon>Agaricales</taxon>
        <taxon>Pleurotineae</taxon>
        <taxon>Stephanosporaceae</taxon>
        <taxon>Cristinia</taxon>
    </lineage>
</organism>
<keyword evidence="3" id="KW-1185">Reference proteome</keyword>
<name>A0A8K0UI23_9AGAR</name>
<gene>
    <name evidence="2" type="ORF">BXZ70DRAFT_1011711</name>
</gene>
<sequence length="318" mass="34523">MQSPFKSYATSQFDAPVWADWMKPNRANNSSWDSSLVASLTTHDSDESSDVIEGSSRDTAIPVGYTWTPPTPALDSDDNSSSSQLSIESPSLSSLSSLPEIPFISTANAFESIVNTETDADGQQYDFDAVGSTVDERTFWASIIRPNHSHSRSTPAAVLGQTNQRVLSANRCRSPSVSSTASTSSRSRPPPAKSILSSGSSVRTCKGRKSPSVKFLDAPTIHYGSDIDEDEDDRNSELFDQSESPSSSAGTSKQSSGILGFLRRIVGSSPPLPHRNHSTPRNLAHFQNDPSYPVPFRYGKALRSGDGRDIVWMRQEEV</sequence>
<dbReference type="OrthoDB" id="2752724at2759"/>
<feature type="region of interest" description="Disordered" evidence="1">
    <location>
        <begin position="165"/>
        <end position="288"/>
    </location>
</feature>
<dbReference type="Proteomes" id="UP000813824">
    <property type="component" value="Unassembled WGS sequence"/>
</dbReference>